<keyword evidence="5" id="KW-0862">Zinc</keyword>
<dbReference type="SUPFAM" id="SSF55486">
    <property type="entry name" value="Metalloproteases ('zincins'), catalytic domain"/>
    <property type="match status" value="1"/>
</dbReference>
<dbReference type="Pfam" id="PF07504">
    <property type="entry name" value="FTP"/>
    <property type="match status" value="1"/>
</dbReference>
<feature type="domain" description="FTP" evidence="9">
    <location>
        <begin position="71"/>
        <end position="107"/>
    </location>
</feature>
<reference evidence="12" key="1">
    <citation type="submission" date="2020-05" db="EMBL/GenBank/DDBJ databases">
        <authorList>
            <person name="Chiriac C."/>
            <person name="Salcher M."/>
            <person name="Ghai R."/>
            <person name="Kavagutti S V."/>
        </authorList>
    </citation>
    <scope>NUCLEOTIDE SEQUENCE</scope>
</reference>
<evidence type="ECO:0000313" key="12">
    <source>
        <dbReference type="EMBL" id="CAB4696408.1"/>
    </source>
</evidence>
<dbReference type="Gene3D" id="3.10.170.10">
    <property type="match status" value="1"/>
</dbReference>
<keyword evidence="6" id="KW-0482">Metalloprotease</keyword>
<keyword evidence="1" id="KW-0645">Protease</keyword>
<keyword evidence="2" id="KW-0479">Metal-binding</keyword>
<dbReference type="EMBL" id="CAESAI010000005">
    <property type="protein sequence ID" value="CAB4333236.1"/>
    <property type="molecule type" value="Genomic_DNA"/>
</dbReference>
<evidence type="ECO:0000313" key="11">
    <source>
        <dbReference type="EMBL" id="CAB4333236.1"/>
    </source>
</evidence>
<evidence type="ECO:0000256" key="5">
    <source>
        <dbReference type="ARBA" id="ARBA00022833"/>
    </source>
</evidence>
<dbReference type="EMBL" id="CAEZYC010000001">
    <property type="protein sequence ID" value="CAB4696408.1"/>
    <property type="molecule type" value="Genomic_DNA"/>
</dbReference>
<dbReference type="EMBL" id="CAESAD010000001">
    <property type="protein sequence ID" value="CAB4332787.1"/>
    <property type="molecule type" value="Genomic_DNA"/>
</dbReference>
<accession>A0A6J6PIX9</accession>
<dbReference type="InterPro" id="IPR050728">
    <property type="entry name" value="Zinc_Metalloprotease_M4"/>
</dbReference>
<organism evidence="12">
    <name type="scientific">freshwater metagenome</name>
    <dbReference type="NCBI Taxonomy" id="449393"/>
    <lineage>
        <taxon>unclassified sequences</taxon>
        <taxon>metagenomes</taxon>
        <taxon>ecological metagenomes</taxon>
    </lineage>
</organism>
<evidence type="ECO:0000256" key="1">
    <source>
        <dbReference type="ARBA" id="ARBA00022670"/>
    </source>
</evidence>
<sequence length="648" mass="68911">MSPARAVPGPNAPVANSDSLFNSESLSAPESLGRIERNEVKAARAHLVANAAGWGVNPLEYQAAEAVSLAGGISAVRFTQFIDGVEVANSLLAITVTSNGALLSYTKATSDFSQETKAPITQEQAMSSLVKLLANENKISPEQVSISKMELVIVDDALVDDVPFGKYLAWRATTSISGSLTSLSLSYLSADGSTVLSTLPYVRGIAEDPFVCDMQFDVGNPGYVHQLGLIEERYGNRYVNISSGKLGYPLCRKDNIGLGAPETEIAKANIIRTWDYFSSVLGQDINAEAYLGNITSDLSITNEAVPRISAFVNVCATNGSAYACPYENAFWVPWVSPDCQSKACSGIFLGKDFDVADDVIAHELAHGVSFAIAFNSAMSETSETYALSEAVSDIFGEAMDQLNVTEGEAPDPNWILGEDVQAGGIRSLKNPQIARIDKNWIARDGHDNNGPVNKLAYLLANGGKVGKTNINPLGTVTNDGLCNSTDECTGISRMSQLVFATTSKLTASANYFDFGKQMVIACSDFANNNTDGFNKATCKNVASALKAQGFTSFKITRTTKLGSVSRGSKTVISAKASGTTGSPVVGQAMSLQIYRGNKWVTVKTASTDGSGVVKFRAKWGRSTTYRVISKTNGGIFSATGKTARVRVR</sequence>
<dbReference type="InterPro" id="IPR001570">
    <property type="entry name" value="Peptidase_M4_C_domain"/>
</dbReference>
<dbReference type="EMBL" id="CAFBPK010000001">
    <property type="protein sequence ID" value="CAB5006559.1"/>
    <property type="molecule type" value="Genomic_DNA"/>
</dbReference>
<evidence type="ECO:0000256" key="7">
    <source>
        <dbReference type="SAM" id="MobiDB-lite"/>
    </source>
</evidence>
<dbReference type="EMBL" id="CAFBQG010000066">
    <property type="protein sequence ID" value="CAB5048506.1"/>
    <property type="molecule type" value="Genomic_DNA"/>
</dbReference>
<dbReference type="AlphaFoldDB" id="A0A6J6PIX9"/>
<dbReference type="EMBL" id="CAFAAO010000009">
    <property type="protein sequence ID" value="CAB4804412.1"/>
    <property type="molecule type" value="Genomic_DNA"/>
</dbReference>
<dbReference type="Pfam" id="PF02868">
    <property type="entry name" value="Peptidase_M4_C"/>
    <property type="match status" value="1"/>
</dbReference>
<dbReference type="GO" id="GO:0004222">
    <property type="term" value="F:metalloendopeptidase activity"/>
    <property type="evidence" value="ECO:0007669"/>
    <property type="project" value="InterPro"/>
</dbReference>
<feature type="region of interest" description="Disordered" evidence="7">
    <location>
        <begin position="1"/>
        <end position="22"/>
    </location>
</feature>
<gene>
    <name evidence="12" type="ORF">UFOPK2648_00052</name>
    <name evidence="13" type="ORF">UFOPK3037_00855</name>
    <name evidence="14" type="ORF">UFOPK3278_00580</name>
    <name evidence="11" type="ORF">UFOPK3406_00381</name>
    <name evidence="10" type="ORF">UFOPK3925_00349</name>
    <name evidence="15" type="ORF">UFOPK4097_00052</name>
    <name evidence="16" type="ORF">UFOPK4301_00665</name>
</gene>
<dbReference type="InterPro" id="IPR011096">
    <property type="entry name" value="FTP_domain"/>
</dbReference>
<dbReference type="GO" id="GO:0046872">
    <property type="term" value="F:metal ion binding"/>
    <property type="evidence" value="ECO:0007669"/>
    <property type="project" value="UniProtKB-KW"/>
</dbReference>
<name>A0A6J6PIX9_9ZZZZ</name>
<keyword evidence="3" id="KW-0732">Signal</keyword>
<evidence type="ECO:0000259" key="8">
    <source>
        <dbReference type="Pfam" id="PF02868"/>
    </source>
</evidence>
<dbReference type="InterPro" id="IPR027268">
    <property type="entry name" value="Peptidase_M4/M1_CTD_sf"/>
</dbReference>
<evidence type="ECO:0000256" key="4">
    <source>
        <dbReference type="ARBA" id="ARBA00022801"/>
    </source>
</evidence>
<evidence type="ECO:0000313" key="10">
    <source>
        <dbReference type="EMBL" id="CAB4332787.1"/>
    </source>
</evidence>
<evidence type="ECO:0000256" key="2">
    <source>
        <dbReference type="ARBA" id="ARBA00022723"/>
    </source>
</evidence>
<evidence type="ECO:0000313" key="14">
    <source>
        <dbReference type="EMBL" id="CAB4847427.1"/>
    </source>
</evidence>
<dbReference type="PANTHER" id="PTHR33794">
    <property type="entry name" value="BACILLOLYSIN"/>
    <property type="match status" value="1"/>
</dbReference>
<keyword evidence="4" id="KW-0378">Hydrolase</keyword>
<proteinExistence type="predicted"/>
<evidence type="ECO:0000313" key="16">
    <source>
        <dbReference type="EMBL" id="CAB5048506.1"/>
    </source>
</evidence>
<evidence type="ECO:0000256" key="6">
    <source>
        <dbReference type="ARBA" id="ARBA00023049"/>
    </source>
</evidence>
<evidence type="ECO:0000259" key="9">
    <source>
        <dbReference type="Pfam" id="PF07504"/>
    </source>
</evidence>
<dbReference type="GO" id="GO:0006508">
    <property type="term" value="P:proteolysis"/>
    <property type="evidence" value="ECO:0007669"/>
    <property type="project" value="UniProtKB-KW"/>
</dbReference>
<evidence type="ECO:0000313" key="15">
    <source>
        <dbReference type="EMBL" id="CAB5006559.1"/>
    </source>
</evidence>
<evidence type="ECO:0000256" key="3">
    <source>
        <dbReference type="ARBA" id="ARBA00022729"/>
    </source>
</evidence>
<feature type="domain" description="Peptidase M4 C-terminal" evidence="8">
    <location>
        <begin position="384"/>
        <end position="529"/>
    </location>
</feature>
<dbReference type="PANTHER" id="PTHR33794:SF1">
    <property type="entry name" value="BACILLOLYSIN"/>
    <property type="match status" value="1"/>
</dbReference>
<protein>
    <submittedName>
        <fullName evidence="12">Unannotated protein</fullName>
    </submittedName>
</protein>
<dbReference type="EMBL" id="CAFBIX010000016">
    <property type="protein sequence ID" value="CAB4847427.1"/>
    <property type="molecule type" value="Genomic_DNA"/>
</dbReference>
<dbReference type="Gene3D" id="1.10.390.10">
    <property type="entry name" value="Neutral Protease Domain 2"/>
    <property type="match status" value="1"/>
</dbReference>
<evidence type="ECO:0000313" key="13">
    <source>
        <dbReference type="EMBL" id="CAB4804412.1"/>
    </source>
</evidence>